<dbReference type="AlphaFoldDB" id="A0A2Z4MDA9"/>
<evidence type="ECO:0000256" key="1">
    <source>
        <dbReference type="ARBA" id="ARBA00022679"/>
    </source>
</evidence>
<organism evidence="4 5">
    <name type="scientific">Brevibacillus brevis</name>
    <name type="common">Bacillus brevis</name>
    <dbReference type="NCBI Taxonomy" id="1393"/>
    <lineage>
        <taxon>Bacteria</taxon>
        <taxon>Bacillati</taxon>
        <taxon>Bacillota</taxon>
        <taxon>Bacilli</taxon>
        <taxon>Bacillales</taxon>
        <taxon>Paenibacillaceae</taxon>
        <taxon>Brevibacillus</taxon>
    </lineage>
</organism>
<dbReference type="InterPro" id="IPR000182">
    <property type="entry name" value="GNAT_dom"/>
</dbReference>
<evidence type="ECO:0000313" key="5">
    <source>
        <dbReference type="Proteomes" id="UP000036061"/>
    </source>
</evidence>
<evidence type="ECO:0000259" key="3">
    <source>
        <dbReference type="PROSITE" id="PS51186"/>
    </source>
</evidence>
<sequence>MVSQLSTGMIIRNFQNEDFSLLGELYQAVTSKENATFWWVGEEANWSNVYCAFENGKMVAKGQVSIITIIPPGRSAANKHSIYLNLKALPERDNDFDLLENVYQHLFLRALQVKETLPSEYQTMLCVGNDSSEVENNRFFIQKGYTHWNSLFQMKRDLLEPIPALTLDENFHFSYWKMESAQEEKDYLDLEATIWPDAPLGFERLSEYKNKALWTSMVIRQNDTIAASLMAWQEEKVGVVEDVFVQEPWRKRGLAKFLLTQALGYLKSHELKSAYLMVETTNETALSLYKSVGFEVDKEEIRYYMVLK</sequence>
<dbReference type="SUPFAM" id="SSF55729">
    <property type="entry name" value="Acyl-CoA N-acyltransferases (Nat)"/>
    <property type="match status" value="1"/>
</dbReference>
<dbReference type="CDD" id="cd04301">
    <property type="entry name" value="NAT_SF"/>
    <property type="match status" value="1"/>
</dbReference>
<dbReference type="PANTHER" id="PTHR43420:SF12">
    <property type="entry name" value="N-ACETYLTRANSFERASE DOMAIN-CONTAINING PROTEIN"/>
    <property type="match status" value="1"/>
</dbReference>
<dbReference type="InterPro" id="IPR016181">
    <property type="entry name" value="Acyl_CoA_acyltransferase"/>
</dbReference>
<keyword evidence="1 4" id="KW-0808">Transferase</keyword>
<name>A0A2Z4MDA9_BREBE</name>
<reference evidence="4 5" key="1">
    <citation type="journal article" date="2015" name="Genome Announc.">
        <title>Draft Genome Sequence of Brevibacillus brevis DZQ7, a Plant Growth-Promoting Rhizobacterium with Broad-Spectrum Antimicrobial Activity.</title>
        <authorList>
            <person name="Hou Q."/>
            <person name="Wang C."/>
            <person name="Hou X."/>
            <person name="Xia Z."/>
            <person name="Ye J."/>
            <person name="Liu K."/>
            <person name="Liu H."/>
            <person name="Wang J."/>
            <person name="Guo H."/>
            <person name="Yu X."/>
            <person name="Yang Y."/>
            <person name="Du B."/>
            <person name="Ding Y."/>
        </authorList>
    </citation>
    <scope>NUCLEOTIDE SEQUENCE [LARGE SCALE GENOMIC DNA]</scope>
    <source>
        <strain evidence="4 5">DZQ7</strain>
    </source>
</reference>
<evidence type="ECO:0000313" key="4">
    <source>
        <dbReference type="EMBL" id="AWX54507.1"/>
    </source>
</evidence>
<dbReference type="PROSITE" id="PS51186">
    <property type="entry name" value="GNAT"/>
    <property type="match status" value="1"/>
</dbReference>
<keyword evidence="2" id="KW-0012">Acyltransferase</keyword>
<proteinExistence type="predicted"/>
<dbReference type="Gene3D" id="3.40.630.30">
    <property type="match status" value="1"/>
</dbReference>
<dbReference type="EMBL" id="CP030117">
    <property type="protein sequence ID" value="AWX54507.1"/>
    <property type="molecule type" value="Genomic_DNA"/>
</dbReference>
<protein>
    <submittedName>
        <fullName evidence="4">GNAT family N-acetyltransferase</fullName>
    </submittedName>
</protein>
<dbReference type="InterPro" id="IPR050680">
    <property type="entry name" value="YpeA/RimI_acetyltransf"/>
</dbReference>
<evidence type="ECO:0000256" key="2">
    <source>
        <dbReference type="ARBA" id="ARBA00023315"/>
    </source>
</evidence>
<dbReference type="GO" id="GO:0016747">
    <property type="term" value="F:acyltransferase activity, transferring groups other than amino-acyl groups"/>
    <property type="evidence" value="ECO:0007669"/>
    <property type="project" value="InterPro"/>
</dbReference>
<dbReference type="Proteomes" id="UP000036061">
    <property type="component" value="Chromosome"/>
</dbReference>
<gene>
    <name evidence="4" type="ORF">AB432_005385</name>
</gene>
<dbReference type="PANTHER" id="PTHR43420">
    <property type="entry name" value="ACETYLTRANSFERASE"/>
    <property type="match status" value="1"/>
</dbReference>
<accession>A0A2Z4MDA9</accession>
<dbReference type="Pfam" id="PF00583">
    <property type="entry name" value="Acetyltransf_1"/>
    <property type="match status" value="1"/>
</dbReference>
<feature type="domain" description="N-acetyltransferase" evidence="3">
    <location>
        <begin position="173"/>
        <end position="308"/>
    </location>
</feature>